<keyword evidence="1" id="KW-0647">Proteasome</keyword>
<keyword evidence="2" id="KW-1185">Reference proteome</keyword>
<dbReference type="InterPro" id="IPR011989">
    <property type="entry name" value="ARM-like"/>
</dbReference>
<dbReference type="InterPro" id="IPR016024">
    <property type="entry name" value="ARM-type_fold"/>
</dbReference>
<accession>A0A1X2IQ47</accession>
<proteinExistence type="predicted"/>
<dbReference type="STRING" id="90262.A0A1X2IQ47"/>
<name>A0A1X2IQ47_9FUNG</name>
<dbReference type="Gene3D" id="1.25.10.10">
    <property type="entry name" value="Leucine-rich Repeat Variant"/>
    <property type="match status" value="1"/>
</dbReference>
<dbReference type="GO" id="GO:0005829">
    <property type="term" value="C:cytosol"/>
    <property type="evidence" value="ECO:0007669"/>
    <property type="project" value="TreeGrafter"/>
</dbReference>
<dbReference type="OrthoDB" id="10250600at2759"/>
<dbReference type="GO" id="GO:0000502">
    <property type="term" value="C:proteasome complex"/>
    <property type="evidence" value="ECO:0007669"/>
    <property type="project" value="UniProtKB-KW"/>
</dbReference>
<dbReference type="SUPFAM" id="SSF48371">
    <property type="entry name" value="ARM repeat"/>
    <property type="match status" value="1"/>
</dbReference>
<organism evidence="1 2">
    <name type="scientific">Absidia repens</name>
    <dbReference type="NCBI Taxonomy" id="90262"/>
    <lineage>
        <taxon>Eukaryota</taxon>
        <taxon>Fungi</taxon>
        <taxon>Fungi incertae sedis</taxon>
        <taxon>Mucoromycota</taxon>
        <taxon>Mucoromycotina</taxon>
        <taxon>Mucoromycetes</taxon>
        <taxon>Mucorales</taxon>
        <taxon>Cunninghamellaceae</taxon>
        <taxon>Absidia</taxon>
    </lineage>
</organism>
<dbReference type="InterPro" id="IPR019538">
    <property type="entry name" value="PSMD5"/>
</dbReference>
<dbReference type="Proteomes" id="UP000193560">
    <property type="component" value="Unassembled WGS sequence"/>
</dbReference>
<protein>
    <submittedName>
        <fullName evidence="1">26S proteasome non-ATPase regulatory subunit 5</fullName>
    </submittedName>
</protein>
<evidence type="ECO:0000313" key="1">
    <source>
        <dbReference type="EMBL" id="ORZ20388.1"/>
    </source>
</evidence>
<dbReference type="GO" id="GO:0043248">
    <property type="term" value="P:proteasome assembly"/>
    <property type="evidence" value="ECO:0007669"/>
    <property type="project" value="InterPro"/>
</dbReference>
<dbReference type="PANTHER" id="PTHR13554:SF10">
    <property type="entry name" value="26S PROTEASOME NON-ATPASE REGULATORY SUBUNIT 5"/>
    <property type="match status" value="1"/>
</dbReference>
<dbReference type="EMBL" id="MCGE01000006">
    <property type="protein sequence ID" value="ORZ20388.1"/>
    <property type="molecule type" value="Genomic_DNA"/>
</dbReference>
<dbReference type="PANTHER" id="PTHR13554">
    <property type="entry name" value="26S PROTEASOME NON-ATPASE REGULATORY SUBUNIT 5-RELATED"/>
    <property type="match status" value="1"/>
</dbReference>
<sequence>MPSIDSPLERAQKAISSTNVSLEEKKLAISTFSASLGDHVNHDQSQHILSILPLSDLYGVLSSCSENDEVDAISDQLMTATCDLIRKLLEPFPYSVFSQGDNKIYLEQGLQHFSPSIRYLSLQQVEKALASPAETVDMIDSQVLPMVVTTVAFQDTRTANKVIDILQKACHSDIGCKHFFQSPAIQLLNSIMRINGTFSFRVYDLMMKIAGISDLAFELCESSGILTQLLEELNTDDLLLRMNAIELLNDVAATASGLQFLIKAQLMDKLTDTLDVENDQDVAVSLTKCAVLKFFGSLGHNKEVDFSTIQQQFHVLERLEKCLDSDNKELQTVALASVGLIGSHLTGLRLMQNAYTLLNKFYQIVRTASGDTRATVLQSLSKLIGVSDSEGQLEDVEQRTLSVYRSIPGNENGVKNLIAVVKQPVENIRTAAFALLESIASHQWGRQEISQCFEFLGYLLDRSNERTESGQMWKYAIVKALVDNNGSQAESTFGRHYAMLTQYVRQGPYYRPTQVTTAMESG</sequence>
<evidence type="ECO:0000313" key="2">
    <source>
        <dbReference type="Proteomes" id="UP000193560"/>
    </source>
</evidence>
<gene>
    <name evidence="1" type="ORF">BCR42DRAFT_408665</name>
</gene>
<comment type="caution">
    <text evidence="1">The sequence shown here is derived from an EMBL/GenBank/DDBJ whole genome shotgun (WGS) entry which is preliminary data.</text>
</comment>
<dbReference type="Pfam" id="PF10508">
    <property type="entry name" value="Proteasom_PSMB"/>
    <property type="match status" value="1"/>
</dbReference>
<dbReference type="AlphaFoldDB" id="A0A1X2IQ47"/>
<reference evidence="1 2" key="1">
    <citation type="submission" date="2016-07" db="EMBL/GenBank/DDBJ databases">
        <title>Pervasive Adenine N6-methylation of Active Genes in Fungi.</title>
        <authorList>
            <consortium name="DOE Joint Genome Institute"/>
            <person name="Mondo S.J."/>
            <person name="Dannebaum R.O."/>
            <person name="Kuo R.C."/>
            <person name="Labutti K."/>
            <person name="Haridas S."/>
            <person name="Kuo A."/>
            <person name="Salamov A."/>
            <person name="Ahrendt S.R."/>
            <person name="Lipzen A."/>
            <person name="Sullivan W."/>
            <person name="Andreopoulos W.B."/>
            <person name="Clum A."/>
            <person name="Lindquist E."/>
            <person name="Daum C."/>
            <person name="Ramamoorthy G.K."/>
            <person name="Gryganskyi A."/>
            <person name="Culley D."/>
            <person name="Magnuson J.K."/>
            <person name="James T.Y."/>
            <person name="O'Malley M.A."/>
            <person name="Stajich J.E."/>
            <person name="Spatafora J.W."/>
            <person name="Visel A."/>
            <person name="Grigoriev I.V."/>
        </authorList>
    </citation>
    <scope>NUCLEOTIDE SEQUENCE [LARGE SCALE GENOMIC DNA]</scope>
    <source>
        <strain evidence="1 2">NRRL 1336</strain>
    </source>
</reference>